<sequence length="108" mass="12210">MQTKIDEKRVALVSIQELKTQVNLKSKELVTLQANIDRLDEDAVDETSLFKPMPIPPDIPRQRTLILDLNGILCKIERSATAFRQAKDLGWPVLGSQITWVVSRSGLR</sequence>
<organism evidence="2 3">
    <name type="scientific">Riccia fluitans</name>
    <dbReference type="NCBI Taxonomy" id="41844"/>
    <lineage>
        <taxon>Eukaryota</taxon>
        <taxon>Viridiplantae</taxon>
        <taxon>Streptophyta</taxon>
        <taxon>Embryophyta</taxon>
        <taxon>Marchantiophyta</taxon>
        <taxon>Marchantiopsida</taxon>
        <taxon>Marchantiidae</taxon>
        <taxon>Marchantiales</taxon>
        <taxon>Ricciaceae</taxon>
        <taxon>Riccia</taxon>
    </lineage>
</organism>
<keyword evidence="3" id="KW-1185">Reference proteome</keyword>
<accession>A0ABD1YAH2</accession>
<feature type="coiled-coil region" evidence="1">
    <location>
        <begin position="15"/>
        <end position="42"/>
    </location>
</feature>
<proteinExistence type="predicted"/>
<dbReference type="Proteomes" id="UP001605036">
    <property type="component" value="Unassembled WGS sequence"/>
</dbReference>
<name>A0ABD1YAH2_9MARC</name>
<dbReference type="EMBL" id="JBHFFA010000006">
    <property type="protein sequence ID" value="KAL2623540.1"/>
    <property type="molecule type" value="Genomic_DNA"/>
</dbReference>
<comment type="caution">
    <text evidence="2">The sequence shown here is derived from an EMBL/GenBank/DDBJ whole genome shotgun (WGS) entry which is preliminary data.</text>
</comment>
<reference evidence="2 3" key="1">
    <citation type="submission" date="2024-09" db="EMBL/GenBank/DDBJ databases">
        <title>Chromosome-scale assembly of Riccia fluitans.</title>
        <authorList>
            <person name="Paukszto L."/>
            <person name="Sawicki J."/>
            <person name="Karawczyk K."/>
            <person name="Piernik-Szablinska J."/>
            <person name="Szczecinska M."/>
            <person name="Mazdziarz M."/>
        </authorList>
    </citation>
    <scope>NUCLEOTIDE SEQUENCE [LARGE SCALE GENOMIC DNA]</scope>
    <source>
        <strain evidence="2">Rf_01</strain>
        <tissue evidence="2">Aerial parts of the thallus</tissue>
    </source>
</reference>
<dbReference type="AlphaFoldDB" id="A0ABD1YAH2"/>
<evidence type="ECO:0000256" key="1">
    <source>
        <dbReference type="SAM" id="Coils"/>
    </source>
</evidence>
<protein>
    <submittedName>
        <fullName evidence="2">Uncharacterized protein</fullName>
    </submittedName>
</protein>
<gene>
    <name evidence="2" type="ORF">R1flu_003745</name>
</gene>
<evidence type="ECO:0000313" key="2">
    <source>
        <dbReference type="EMBL" id="KAL2623540.1"/>
    </source>
</evidence>
<keyword evidence="1" id="KW-0175">Coiled coil</keyword>
<evidence type="ECO:0000313" key="3">
    <source>
        <dbReference type="Proteomes" id="UP001605036"/>
    </source>
</evidence>